<dbReference type="InterPro" id="IPR016187">
    <property type="entry name" value="CTDL_fold"/>
</dbReference>
<sequence>MVIIFGEPQNYGTPTTQSLSFYDCSDYCYEMDGCLAVYSANVSALECLMFQAGQISTVKELSSGGKVAMKMNNSDATCPSNSDGNSDTVIPLTTVITQVTAESSCSNTYGGVLSGLDTVSEFDSVVATVRNGTLNPSFSNYSTVGYWVNGARKTSCMNLSTRTAACNGTNEFVFTDPLLSSSPNGYIWGTHQPSGYNTNVSNCIHLGFNTTSGYTIGTDDYR</sequence>
<evidence type="ECO:0000313" key="2">
    <source>
        <dbReference type="Proteomes" id="UP000095282"/>
    </source>
</evidence>
<proteinExistence type="predicted"/>
<dbReference type="InterPro" id="IPR006583">
    <property type="entry name" value="PAN-3_domain"/>
</dbReference>
<dbReference type="Pfam" id="PF08277">
    <property type="entry name" value="PAN_3"/>
    <property type="match status" value="1"/>
</dbReference>
<dbReference type="STRING" id="1561998.A0A1I7T719"/>
<organism evidence="2 3">
    <name type="scientific">Caenorhabditis tropicalis</name>
    <dbReference type="NCBI Taxonomy" id="1561998"/>
    <lineage>
        <taxon>Eukaryota</taxon>
        <taxon>Metazoa</taxon>
        <taxon>Ecdysozoa</taxon>
        <taxon>Nematoda</taxon>
        <taxon>Chromadorea</taxon>
        <taxon>Rhabditida</taxon>
        <taxon>Rhabditina</taxon>
        <taxon>Rhabditomorpha</taxon>
        <taxon>Rhabditoidea</taxon>
        <taxon>Rhabditidae</taxon>
        <taxon>Peloderinae</taxon>
        <taxon>Caenorhabditis</taxon>
    </lineage>
</organism>
<dbReference type="PANTHER" id="PTHR47629">
    <property type="entry name" value="C-TYPE LECTIN-RELATED"/>
    <property type="match status" value="1"/>
</dbReference>
<dbReference type="WBParaSite" id="Csp11.Scaffold525.g3038.t1">
    <property type="protein sequence ID" value="Csp11.Scaffold525.g3038.t1"/>
    <property type="gene ID" value="Csp11.Scaffold525.g3038"/>
</dbReference>
<evidence type="ECO:0000259" key="1">
    <source>
        <dbReference type="SMART" id="SM00605"/>
    </source>
</evidence>
<accession>A0A1I7T719</accession>
<dbReference type="Proteomes" id="UP000095282">
    <property type="component" value="Unplaced"/>
</dbReference>
<dbReference type="AlphaFoldDB" id="A0A1I7T719"/>
<reference evidence="3" key="1">
    <citation type="submission" date="2016-11" db="UniProtKB">
        <authorList>
            <consortium name="WormBaseParasite"/>
        </authorList>
    </citation>
    <scope>IDENTIFICATION</scope>
</reference>
<name>A0A1I7T719_9PELO</name>
<protein>
    <submittedName>
        <fullName evidence="3">CW domain-containing protein</fullName>
    </submittedName>
</protein>
<feature type="domain" description="PAN-3" evidence="1">
    <location>
        <begin position="1"/>
        <end position="114"/>
    </location>
</feature>
<dbReference type="PANTHER" id="PTHR47629:SF11">
    <property type="entry name" value="PAN-3 DOMAIN-CONTAINING PROTEIN"/>
    <property type="match status" value="1"/>
</dbReference>
<evidence type="ECO:0000313" key="3">
    <source>
        <dbReference type="WBParaSite" id="Csp11.Scaffold525.g3038.t1"/>
    </source>
</evidence>
<dbReference type="SMART" id="SM00605">
    <property type="entry name" value="CW"/>
    <property type="match status" value="1"/>
</dbReference>
<keyword evidence="2" id="KW-1185">Reference proteome</keyword>
<dbReference type="SUPFAM" id="SSF56436">
    <property type="entry name" value="C-type lectin-like"/>
    <property type="match status" value="1"/>
</dbReference>